<feature type="domain" description="Formamidopyrimidine-DNA glycosylase H2TH DNA-binding" evidence="1">
    <location>
        <begin position="26"/>
        <end position="103"/>
    </location>
</feature>
<name>A0A7G6E2X9_THEFR</name>
<dbReference type="GO" id="GO:0006284">
    <property type="term" value="P:base-excision repair"/>
    <property type="evidence" value="ECO:0007669"/>
    <property type="project" value="InterPro"/>
</dbReference>
<dbReference type="EMBL" id="CP045798">
    <property type="protein sequence ID" value="QNB46433.1"/>
    <property type="molecule type" value="Genomic_DNA"/>
</dbReference>
<dbReference type="KEGG" id="tfr:BR63_08980"/>
<protein>
    <recommendedName>
        <fullName evidence="1">Formamidopyrimidine-DNA glycosylase H2TH DNA-binding domain-containing protein</fullName>
    </recommendedName>
</protein>
<dbReference type="Pfam" id="PF06831">
    <property type="entry name" value="H2TH"/>
    <property type="match status" value="1"/>
</dbReference>
<dbReference type="PANTHER" id="PTHR22993">
    <property type="entry name" value="FORMAMIDOPYRIMIDINE-DNA GLYCOSYLASE"/>
    <property type="match status" value="1"/>
</dbReference>
<gene>
    <name evidence="2" type="ORF">BR63_08980</name>
</gene>
<dbReference type="GO" id="GO:0008270">
    <property type="term" value="F:zinc ion binding"/>
    <property type="evidence" value="ECO:0007669"/>
    <property type="project" value="InterPro"/>
</dbReference>
<dbReference type="InterPro" id="IPR015886">
    <property type="entry name" value="H2TH_FPG"/>
</dbReference>
<dbReference type="RefSeq" id="WP_081908142.1">
    <property type="nucleotide sequence ID" value="NZ_CP045798.1"/>
</dbReference>
<evidence type="ECO:0000313" key="2">
    <source>
        <dbReference type="EMBL" id="QNB46433.1"/>
    </source>
</evidence>
<dbReference type="Proteomes" id="UP000515847">
    <property type="component" value="Chromosome"/>
</dbReference>
<evidence type="ECO:0000313" key="3">
    <source>
        <dbReference type="Proteomes" id="UP000515847"/>
    </source>
</evidence>
<organism evidence="2 3">
    <name type="scientific">Thermanaerosceptrum fracticalcis</name>
    <dbReference type="NCBI Taxonomy" id="1712410"/>
    <lineage>
        <taxon>Bacteria</taxon>
        <taxon>Bacillati</taxon>
        <taxon>Bacillota</taxon>
        <taxon>Clostridia</taxon>
        <taxon>Eubacteriales</taxon>
        <taxon>Peptococcaceae</taxon>
        <taxon>Thermanaerosceptrum</taxon>
    </lineage>
</organism>
<dbReference type="InterPro" id="IPR010979">
    <property type="entry name" value="Ribosomal_uS13-like_H2TH"/>
</dbReference>
<proteinExistence type="predicted"/>
<dbReference type="Gene3D" id="1.10.8.50">
    <property type="match status" value="1"/>
</dbReference>
<dbReference type="OrthoDB" id="9800855at2"/>
<dbReference type="GO" id="GO:0003906">
    <property type="term" value="F:DNA-(apurinic or apyrimidinic site) endonuclease activity"/>
    <property type="evidence" value="ECO:0007669"/>
    <property type="project" value="InterPro"/>
</dbReference>
<accession>A0A7G6E2X9</accession>
<dbReference type="GO" id="GO:0034039">
    <property type="term" value="F:8-oxo-7,8-dihydroguanine DNA N-glycosylase activity"/>
    <property type="evidence" value="ECO:0007669"/>
    <property type="project" value="TreeGrafter"/>
</dbReference>
<reference evidence="2 3" key="1">
    <citation type="journal article" date="2019" name="Front. Microbiol.">
        <title>Thermoanaerosceptrum fracticalcis gen. nov. sp. nov., a Novel Fumarate-Fermenting Microorganism From a Deep Fractured Carbonate Aquifer of the US Great Basin.</title>
        <authorList>
            <person name="Hamilton-Brehm S.D."/>
            <person name="Stewart L.E."/>
            <person name="Zavarin M."/>
            <person name="Caldwell M."/>
            <person name="Lawson P.A."/>
            <person name="Onstott T.C."/>
            <person name="Grzymski J."/>
            <person name="Neveux I."/>
            <person name="Lollar B.S."/>
            <person name="Russell C.E."/>
            <person name="Moser D.P."/>
        </authorList>
    </citation>
    <scope>NUCLEOTIDE SEQUENCE [LARGE SCALE GENOMIC DNA]</scope>
    <source>
        <strain evidence="2 3">DRI-13</strain>
    </source>
</reference>
<evidence type="ECO:0000259" key="1">
    <source>
        <dbReference type="SMART" id="SM01232"/>
    </source>
</evidence>
<dbReference type="SMART" id="SM01232">
    <property type="entry name" value="H2TH"/>
    <property type="match status" value="1"/>
</dbReference>
<dbReference type="SUPFAM" id="SSF46946">
    <property type="entry name" value="S13-like H2TH domain"/>
    <property type="match status" value="1"/>
</dbReference>
<dbReference type="GO" id="GO:0003684">
    <property type="term" value="F:damaged DNA binding"/>
    <property type="evidence" value="ECO:0007669"/>
    <property type="project" value="InterPro"/>
</dbReference>
<sequence>MFNPTLQRHLGAGLGCCYRKSKNVSLGCFKWFPWKGALKPLLTDQEFIAGIGNCYSDEILFAAGIRPDRKANELDREEVSRLYSAIPGTLEETIRNGGYMDKP</sequence>
<dbReference type="AlphaFoldDB" id="A0A7G6E2X9"/>
<keyword evidence="3" id="KW-1185">Reference proteome</keyword>
<dbReference type="PANTHER" id="PTHR22993:SF9">
    <property type="entry name" value="FORMAMIDOPYRIMIDINE-DNA GLYCOSYLASE"/>
    <property type="match status" value="1"/>
</dbReference>